<sequence>MRKLLIAVVVLVALAFGGMKLIEVTAYGGATYYTKVTTDGARITQHDRQGHTYVDYRYRLTGYDEQGQGRALTFNANKARPLTMGAYLKLTYNQKKGVTRWAAVDQAAVPQKARTQLN</sequence>
<dbReference type="RefSeq" id="WP_125586483.1">
    <property type="nucleotide sequence ID" value="NZ_JBHTMO010000021.1"/>
</dbReference>
<proteinExistence type="predicted"/>
<accession>A0ABW4BA49</accession>
<dbReference type="PANTHER" id="PTHR36433">
    <property type="entry name" value="HYPOTHETICAL CYTOSOLIC PROTEIN"/>
    <property type="match status" value="1"/>
</dbReference>
<dbReference type="InterPro" id="IPR006542">
    <property type="entry name" value="DUF1093"/>
</dbReference>
<organism evidence="1 2">
    <name type="scientific">Lacticaseibacillus jixianensis</name>
    <dbReference type="NCBI Taxonomy" id="2486012"/>
    <lineage>
        <taxon>Bacteria</taxon>
        <taxon>Bacillati</taxon>
        <taxon>Bacillota</taxon>
        <taxon>Bacilli</taxon>
        <taxon>Lactobacillales</taxon>
        <taxon>Lactobacillaceae</taxon>
        <taxon>Lacticaseibacillus</taxon>
    </lineage>
</organism>
<name>A0ABW4BA49_9LACO</name>
<dbReference type="Pfam" id="PF06486">
    <property type="entry name" value="DUF1093"/>
    <property type="match status" value="1"/>
</dbReference>
<dbReference type="EMBL" id="JBHTMO010000021">
    <property type="protein sequence ID" value="MFD1393271.1"/>
    <property type="molecule type" value="Genomic_DNA"/>
</dbReference>
<comment type="caution">
    <text evidence="1">The sequence shown here is derived from an EMBL/GenBank/DDBJ whole genome shotgun (WGS) entry which is preliminary data.</text>
</comment>
<dbReference type="Proteomes" id="UP001597249">
    <property type="component" value="Unassembled WGS sequence"/>
</dbReference>
<protein>
    <submittedName>
        <fullName evidence="1">YxeA family protein</fullName>
    </submittedName>
</protein>
<dbReference type="InterPro" id="IPR036166">
    <property type="entry name" value="YxeA-like_sf"/>
</dbReference>
<dbReference type="NCBIfam" id="TIGR01655">
    <property type="entry name" value="yxeA_fam"/>
    <property type="match status" value="1"/>
</dbReference>
<dbReference type="SUPFAM" id="SSF159121">
    <property type="entry name" value="BC4932-like"/>
    <property type="match status" value="1"/>
</dbReference>
<dbReference type="Gene3D" id="2.40.50.480">
    <property type="match status" value="1"/>
</dbReference>
<keyword evidence="2" id="KW-1185">Reference proteome</keyword>
<evidence type="ECO:0000313" key="1">
    <source>
        <dbReference type="EMBL" id="MFD1393271.1"/>
    </source>
</evidence>
<reference evidence="2" key="1">
    <citation type="journal article" date="2019" name="Int. J. Syst. Evol. Microbiol.">
        <title>The Global Catalogue of Microorganisms (GCM) 10K type strain sequencing project: providing services to taxonomists for standard genome sequencing and annotation.</title>
        <authorList>
            <consortium name="The Broad Institute Genomics Platform"/>
            <consortium name="The Broad Institute Genome Sequencing Center for Infectious Disease"/>
            <person name="Wu L."/>
            <person name="Ma J."/>
        </authorList>
    </citation>
    <scope>NUCLEOTIDE SEQUENCE [LARGE SCALE GENOMIC DNA]</scope>
    <source>
        <strain evidence="2">CCM 8911</strain>
    </source>
</reference>
<dbReference type="PANTHER" id="PTHR36433:SF2">
    <property type="entry name" value="YXEA FAMILY PROTEIN"/>
    <property type="match status" value="1"/>
</dbReference>
<gene>
    <name evidence="1" type="ORF">ACFQ3L_06760</name>
</gene>
<evidence type="ECO:0000313" key="2">
    <source>
        <dbReference type="Proteomes" id="UP001597249"/>
    </source>
</evidence>